<dbReference type="HOGENOM" id="CLU_035706_0_2_9"/>
<evidence type="ECO:0000313" key="3">
    <source>
        <dbReference type="EMBL" id="ADL69235.1"/>
    </source>
</evidence>
<keyword evidence="4" id="KW-1185">Reference proteome</keyword>
<dbReference type="GO" id="GO:0006310">
    <property type="term" value="P:DNA recombination"/>
    <property type="evidence" value="ECO:0007669"/>
    <property type="project" value="UniProtKB-KW"/>
</dbReference>
<proteinExistence type="predicted"/>
<dbReference type="RefSeq" id="WP_013298201.1">
    <property type="nucleotide sequence ID" value="NC_014410.1"/>
</dbReference>
<evidence type="ECO:0000259" key="2">
    <source>
        <dbReference type="PROSITE" id="PS50994"/>
    </source>
</evidence>
<dbReference type="eggNOG" id="COG2826">
    <property type="taxonomic scope" value="Bacteria"/>
</dbReference>
<feature type="domain" description="Integrase catalytic" evidence="2">
    <location>
        <begin position="176"/>
        <end position="342"/>
    </location>
</feature>
<dbReference type="Proteomes" id="UP000001626">
    <property type="component" value="Chromosome"/>
</dbReference>
<dbReference type="GO" id="GO:0015074">
    <property type="term" value="P:DNA integration"/>
    <property type="evidence" value="ECO:0007669"/>
    <property type="project" value="InterPro"/>
</dbReference>
<protein>
    <submittedName>
        <fullName evidence="3">Integrase catalytic region</fullName>
    </submittedName>
</protein>
<dbReference type="GO" id="GO:0003676">
    <property type="term" value="F:nucleic acid binding"/>
    <property type="evidence" value="ECO:0007669"/>
    <property type="project" value="InterPro"/>
</dbReference>
<sequence>MAENNNTTKKRSFKHLSQYERGMIYTSREQGKSMHQIAKILRRAPSTVSREIRRGTVTQMRSDLTTYEKYFPEVGYEIYKKNRKNCGAKLRVVKAEKFLRFADGKILEEKWSPDAVVGYCRNNVYWKEEMVCTKTLYNYIDKGLLRVRNIDLCLKVRLKPKKKIIRKNKKIMGESISQRPEEINKRESFGHWEIDTVIGKRSNDKALLTLTERLTRYEYIFVIDEKDSSSIKKVFDELKVEYKENFSKIFKSITADNGSEFAELSEILKKCESKAYFSHPYSAFERGTNERHNGLIRRFIPKGKTIADLSEWAIRRVQNWCNQLPRRILRYKTPEECFLNEVSKVINYAQ</sequence>
<dbReference type="AlphaFoldDB" id="D9TQK1"/>
<dbReference type="GO" id="GO:0004803">
    <property type="term" value="F:transposase activity"/>
    <property type="evidence" value="ECO:0007669"/>
    <property type="project" value="TreeGrafter"/>
</dbReference>
<keyword evidence="1" id="KW-0233">DNA recombination</keyword>
<dbReference type="Pfam" id="PF13936">
    <property type="entry name" value="HTH_38"/>
    <property type="match status" value="1"/>
</dbReference>
<dbReference type="InterPro" id="IPR025246">
    <property type="entry name" value="IS30-like_HTH"/>
</dbReference>
<dbReference type="GO" id="GO:0005829">
    <property type="term" value="C:cytosol"/>
    <property type="evidence" value="ECO:0007669"/>
    <property type="project" value="TreeGrafter"/>
</dbReference>
<dbReference type="EMBL" id="CP002171">
    <property type="protein sequence ID" value="ADL69235.1"/>
    <property type="molecule type" value="Genomic_DNA"/>
</dbReference>
<dbReference type="GeneID" id="93864559"/>
<dbReference type="InterPro" id="IPR036397">
    <property type="entry name" value="RNaseH_sf"/>
</dbReference>
<dbReference type="PROSITE" id="PS50994">
    <property type="entry name" value="INTEGRASE"/>
    <property type="match status" value="1"/>
</dbReference>
<dbReference type="Gene3D" id="1.10.10.60">
    <property type="entry name" value="Homeodomain-like"/>
    <property type="match status" value="1"/>
</dbReference>
<dbReference type="InterPro" id="IPR012337">
    <property type="entry name" value="RNaseH-like_sf"/>
</dbReference>
<dbReference type="OrthoDB" id="9776104at2"/>
<organism evidence="3 4">
    <name type="scientific">Thermoanaerobacterium thermosaccharolyticum (strain ATCC 7956 / DSM 571 / NCIMB 9385 / NCA 3814 / NCTC 13789 / WDCM 00135 / 2032)</name>
    <name type="common">Clostridium thermosaccharolyticum</name>
    <dbReference type="NCBI Taxonomy" id="580327"/>
    <lineage>
        <taxon>Bacteria</taxon>
        <taxon>Bacillati</taxon>
        <taxon>Bacillota</taxon>
        <taxon>Clostridia</taxon>
        <taxon>Thermoanaerobacterales</taxon>
        <taxon>Thermoanaerobacteraceae</taxon>
        <taxon>Thermoanaerobacterium</taxon>
    </lineage>
</organism>
<dbReference type="Gene3D" id="3.30.420.10">
    <property type="entry name" value="Ribonuclease H-like superfamily/Ribonuclease H"/>
    <property type="match status" value="1"/>
</dbReference>
<dbReference type="InterPro" id="IPR051917">
    <property type="entry name" value="Transposase-Integrase"/>
</dbReference>
<dbReference type="InterPro" id="IPR001584">
    <property type="entry name" value="Integrase_cat-core"/>
</dbReference>
<accession>D9TQK1</accession>
<gene>
    <name evidence="3" type="ordered locus">Tthe_1738</name>
</gene>
<dbReference type="PANTHER" id="PTHR10948">
    <property type="entry name" value="TRANSPOSASE"/>
    <property type="match status" value="1"/>
</dbReference>
<evidence type="ECO:0000256" key="1">
    <source>
        <dbReference type="ARBA" id="ARBA00023172"/>
    </source>
</evidence>
<dbReference type="SUPFAM" id="SSF53098">
    <property type="entry name" value="Ribonuclease H-like"/>
    <property type="match status" value="1"/>
</dbReference>
<dbReference type="KEGG" id="ttm:Tthe_1738"/>
<reference evidence="3 4" key="1">
    <citation type="submission" date="2010-08" db="EMBL/GenBank/DDBJ databases">
        <title>Complete sequence of Thermoanaerobacterium thermosaccharolyticum DSM 571.</title>
        <authorList>
            <consortium name="US DOE Joint Genome Institute"/>
            <person name="Lucas S."/>
            <person name="Copeland A."/>
            <person name="Lapidus A."/>
            <person name="Cheng J.-F."/>
            <person name="Bruce D."/>
            <person name="Goodwin L."/>
            <person name="Pitluck S."/>
            <person name="Teshima H."/>
            <person name="Detter J.C."/>
            <person name="Han C."/>
            <person name="Tapia R."/>
            <person name="Land M."/>
            <person name="Hauser L."/>
            <person name="Chang Y.-J."/>
            <person name="Jeffries C."/>
            <person name="Kyrpides N."/>
            <person name="Ivanova N."/>
            <person name="Mikhailova N."/>
            <person name="Hemme C.L."/>
            <person name="Woyke T."/>
        </authorList>
    </citation>
    <scope>NUCLEOTIDE SEQUENCE [LARGE SCALE GENOMIC DNA]</scope>
    <source>
        <strain evidence="4">ATCC 7956 / DSM 571 / NCIMB 9385 / NCA 3814 / NCTC 13789 / WDCM 00135 / 2032</strain>
    </source>
</reference>
<name>D9TQK1_THETC</name>
<dbReference type="NCBIfam" id="NF033563">
    <property type="entry name" value="transpos_IS30"/>
    <property type="match status" value="1"/>
</dbReference>
<dbReference type="PANTHER" id="PTHR10948:SF23">
    <property type="entry name" value="TRANSPOSASE INSI FOR INSERTION SEQUENCE ELEMENT IS30A-RELATED"/>
    <property type="match status" value="1"/>
</dbReference>
<evidence type="ECO:0000313" key="4">
    <source>
        <dbReference type="Proteomes" id="UP000001626"/>
    </source>
</evidence>
<dbReference type="InterPro" id="IPR053392">
    <property type="entry name" value="Transposase_IS30-like"/>
</dbReference>
<dbReference type="GO" id="GO:0032196">
    <property type="term" value="P:transposition"/>
    <property type="evidence" value="ECO:0007669"/>
    <property type="project" value="TreeGrafter"/>
</dbReference>